<dbReference type="Proteomes" id="UP001361570">
    <property type="component" value="Unassembled WGS sequence"/>
</dbReference>
<organism evidence="1 2">
    <name type="scientific">Klenkia sesuvii</name>
    <dbReference type="NCBI Taxonomy" id="3103137"/>
    <lineage>
        <taxon>Bacteria</taxon>
        <taxon>Bacillati</taxon>
        <taxon>Actinomycetota</taxon>
        <taxon>Actinomycetes</taxon>
        <taxon>Geodermatophilales</taxon>
        <taxon>Geodermatophilaceae</taxon>
        <taxon>Klenkia</taxon>
    </lineage>
</organism>
<evidence type="ECO:0000313" key="1">
    <source>
        <dbReference type="EMBL" id="MEI4273904.1"/>
    </source>
</evidence>
<reference evidence="1 2" key="1">
    <citation type="submission" date="2024-03" db="EMBL/GenBank/DDBJ databases">
        <title>Draft genome sequence of Klenkia sp. LSe6-5.</title>
        <authorList>
            <person name="Duangmal K."/>
            <person name="Chantavorakit T."/>
        </authorList>
    </citation>
    <scope>NUCLEOTIDE SEQUENCE [LARGE SCALE GENOMIC DNA]</scope>
    <source>
        <strain evidence="1 2">LSe6-5</strain>
    </source>
</reference>
<name>A0ABU8E0T5_9ACTN</name>
<evidence type="ECO:0000313" key="2">
    <source>
        <dbReference type="Proteomes" id="UP001361570"/>
    </source>
</evidence>
<dbReference type="EMBL" id="JBAPLU010000029">
    <property type="protein sequence ID" value="MEI4273904.1"/>
    <property type="molecule type" value="Genomic_DNA"/>
</dbReference>
<gene>
    <name evidence="1" type="ORF">TEK04_19460</name>
</gene>
<accession>A0ABU8E0T5</accession>
<dbReference type="RefSeq" id="WP_336406020.1">
    <property type="nucleotide sequence ID" value="NZ_JBAPLU010000029.1"/>
</dbReference>
<keyword evidence="2" id="KW-1185">Reference proteome</keyword>
<proteinExistence type="predicted"/>
<comment type="caution">
    <text evidence="1">The sequence shown here is derived from an EMBL/GenBank/DDBJ whole genome shotgun (WGS) entry which is preliminary data.</text>
</comment>
<protein>
    <submittedName>
        <fullName evidence="1">Uncharacterized protein</fullName>
    </submittedName>
</protein>
<sequence>MSAPRVATHEIVAGEAPYRVLHYRGDLSGAIEPGSILGHDAFGRPFEVIDVEVDPVLVDGHFDGDGCLFPTPGHLRPVSTVHLQYASVETLRAAMPQLAGA</sequence>